<keyword evidence="3" id="KW-0813">Transport</keyword>
<evidence type="ECO:0000313" key="8">
    <source>
        <dbReference type="EMBL" id="CAA7053294.1"/>
    </source>
</evidence>
<keyword evidence="9" id="KW-1185">Reference proteome</keyword>
<dbReference type="GO" id="GO:0035673">
    <property type="term" value="F:oligopeptide transmembrane transporter activity"/>
    <property type="evidence" value="ECO:0007669"/>
    <property type="project" value="InterPro"/>
</dbReference>
<evidence type="ECO:0000256" key="6">
    <source>
        <dbReference type="ARBA" id="ARBA00023136"/>
    </source>
</evidence>
<dbReference type="EMBL" id="CACVBM020001529">
    <property type="protein sequence ID" value="CAA7053294.1"/>
    <property type="molecule type" value="Genomic_DNA"/>
</dbReference>
<protein>
    <submittedName>
        <fullName evidence="8">Uncharacterized protein</fullName>
    </submittedName>
</protein>
<evidence type="ECO:0000256" key="3">
    <source>
        <dbReference type="ARBA" id="ARBA00022448"/>
    </source>
</evidence>
<accession>A0A6D2KFN2</accession>
<gene>
    <name evidence="8" type="ORF">MERR_LOCUS40530</name>
    <name evidence="7" type="ORF">MERR_LOCUS549</name>
</gene>
<dbReference type="InterPro" id="IPR045035">
    <property type="entry name" value="YSL-like"/>
</dbReference>
<dbReference type="PANTHER" id="PTHR31645:SF76">
    <property type="entry name" value="METAL-NICOTIANAMINE TRANSPORTER YSL8-RELATED"/>
    <property type="match status" value="1"/>
</dbReference>
<sequence>MLTEPGSLIGGSTYGAWAGSDHGNIVAGISACGVMMNNIVPTASNLMNDLKTGYLTLSSARAMFVIQTPTGCLVSLCVFWLSRPPKLNRLLLCTKSMAKVELKVSRLYQETVCVVVCDAFLGVGIHTRKHGLSIKLFPQSSRNLSRRLRVHGTKVKVKAIQSNEVEKPLFMSTTSESVLAG</sequence>
<evidence type="ECO:0000313" key="7">
    <source>
        <dbReference type="EMBL" id="CAA7013315.1"/>
    </source>
</evidence>
<dbReference type="OrthoDB" id="1929674at2759"/>
<evidence type="ECO:0000256" key="5">
    <source>
        <dbReference type="ARBA" id="ARBA00022989"/>
    </source>
</evidence>
<evidence type="ECO:0000313" key="9">
    <source>
        <dbReference type="Proteomes" id="UP000467841"/>
    </source>
</evidence>
<dbReference type="AlphaFoldDB" id="A0A6D2KFN2"/>
<evidence type="ECO:0000256" key="4">
    <source>
        <dbReference type="ARBA" id="ARBA00022692"/>
    </source>
</evidence>
<comment type="subcellular location">
    <subcellularLocation>
        <location evidence="1">Membrane</location>
        <topology evidence="1">Multi-pass membrane protein</topology>
    </subcellularLocation>
</comment>
<proteinExistence type="inferred from homology"/>
<dbReference type="EMBL" id="CACVBM020000036">
    <property type="protein sequence ID" value="CAA7013315.1"/>
    <property type="molecule type" value="Genomic_DNA"/>
</dbReference>
<evidence type="ECO:0000256" key="1">
    <source>
        <dbReference type="ARBA" id="ARBA00004141"/>
    </source>
</evidence>
<keyword evidence="6" id="KW-0472">Membrane</keyword>
<dbReference type="PANTHER" id="PTHR31645">
    <property type="entry name" value="OLIGOPEPTIDE TRANSPORTER YGL114W-RELATED"/>
    <property type="match status" value="1"/>
</dbReference>
<dbReference type="Proteomes" id="UP000467841">
    <property type="component" value="Unassembled WGS sequence"/>
</dbReference>
<organism evidence="8 9">
    <name type="scientific">Microthlaspi erraticum</name>
    <dbReference type="NCBI Taxonomy" id="1685480"/>
    <lineage>
        <taxon>Eukaryota</taxon>
        <taxon>Viridiplantae</taxon>
        <taxon>Streptophyta</taxon>
        <taxon>Embryophyta</taxon>
        <taxon>Tracheophyta</taxon>
        <taxon>Spermatophyta</taxon>
        <taxon>Magnoliopsida</taxon>
        <taxon>eudicotyledons</taxon>
        <taxon>Gunneridae</taxon>
        <taxon>Pentapetalae</taxon>
        <taxon>rosids</taxon>
        <taxon>malvids</taxon>
        <taxon>Brassicales</taxon>
        <taxon>Brassicaceae</taxon>
        <taxon>Coluteocarpeae</taxon>
        <taxon>Microthlaspi</taxon>
    </lineage>
</organism>
<name>A0A6D2KFN2_9BRAS</name>
<dbReference type="GO" id="GO:0016020">
    <property type="term" value="C:membrane"/>
    <property type="evidence" value="ECO:0007669"/>
    <property type="project" value="UniProtKB-SubCell"/>
</dbReference>
<keyword evidence="4" id="KW-0812">Transmembrane</keyword>
<dbReference type="InterPro" id="IPR004813">
    <property type="entry name" value="OPT"/>
</dbReference>
<dbReference type="Pfam" id="PF03169">
    <property type="entry name" value="OPT"/>
    <property type="match status" value="1"/>
</dbReference>
<reference evidence="8 9" key="1">
    <citation type="submission" date="2020-01" db="EMBL/GenBank/DDBJ databases">
        <authorList>
            <person name="Mishra B."/>
        </authorList>
    </citation>
    <scope>NUCLEOTIDE SEQUENCE [LARGE SCALE GENOMIC DNA]</scope>
</reference>
<keyword evidence="5" id="KW-1133">Transmembrane helix</keyword>
<evidence type="ECO:0000256" key="2">
    <source>
        <dbReference type="ARBA" id="ARBA00010276"/>
    </source>
</evidence>
<comment type="similarity">
    <text evidence="2">Belongs to the YSL (TC 2.A.67.2) family.</text>
</comment>